<keyword evidence="1" id="KW-0472">Membrane</keyword>
<dbReference type="EMBL" id="AB812035">
    <property type="protein sequence ID" value="BAQ01277.1"/>
    <property type="molecule type" value="Genomic_DNA"/>
</dbReference>
<feature type="transmembrane region" description="Helical" evidence="1">
    <location>
        <begin position="374"/>
        <end position="401"/>
    </location>
</feature>
<keyword evidence="1" id="KW-0812">Transmembrane</keyword>
<dbReference type="PATRIC" id="fig|562.7976.peg.2175"/>
<feature type="transmembrane region" description="Helical" evidence="1">
    <location>
        <begin position="286"/>
        <end position="311"/>
    </location>
</feature>
<gene>
    <name evidence="3" type="primary">wzy</name>
</gene>
<sequence length="411" mass="47663">MRNRILTLMQASAIFMFLTKLPMTTVLVVILSLATIFYKLLQNKLYFDKLNNKTIVVIIAMLLYMLCRIMSQYVVGIDLYDVDIDYIVTISLAFILFVSILFHRDAYAILYAIIASSLFTGGWAIFELIFNFNTLSSRFSDPGNIFYMSGNRVPTAFYYNENDMLYFLVLFLPITFFFFRRRLVSLVYFLMVLTLALYIASKAAVITLLIYVMWYFIFGVKNISDILKRIVLSILFVSIGVLILYLFGKDALDLQIIDKVVYRFSGLVDFINGNGGDSSSLERFSIYLAVASFIYSNISMLFVGFGNFSYYEGIILNHYPLRIADFHNMHFEIITLFGLPFYILLGCVFFYMYKMNKNISFNNTKVFKLMMLTFLTFLAILSSSVLKYPSFYVFIMLLAVLCENKSRVNEY</sequence>
<reference evidence="3" key="1">
    <citation type="journal article" date="2014" name="DNA Res.">
        <title>A complete view of the genetic diversity of the Escherichia coli O-antigen biosynthesis gene cluster.</title>
        <authorList>
            <person name="Iguchi A."/>
            <person name="Iyoda S."/>
            <person name="Kikuchi T."/>
            <person name="Ogura Y."/>
            <person name="Katsura K."/>
            <person name="Ohnishi M."/>
            <person name="Hayashi T."/>
            <person name="Thomson N.R."/>
        </authorList>
    </citation>
    <scope>NUCLEOTIDE SEQUENCE</scope>
    <source>
        <strain evidence="3">H17a</strain>
    </source>
</reference>
<feature type="transmembrane region" description="Helical" evidence="1">
    <location>
        <begin position="55"/>
        <end position="74"/>
    </location>
</feature>
<keyword evidence="1" id="KW-1133">Transmembrane helix</keyword>
<name>A0A0A8J5G9_ECOLX</name>
<dbReference type="AlphaFoldDB" id="A0A0A8J5G9"/>
<feature type="transmembrane region" description="Helical" evidence="1">
    <location>
        <begin position="109"/>
        <end position="130"/>
    </location>
</feature>
<feature type="transmembrane region" description="Helical" evidence="1">
    <location>
        <begin position="12"/>
        <end position="34"/>
    </location>
</feature>
<reference evidence="2" key="2">
    <citation type="journal article" date="2016" name="PLoS ONE">
        <title>Comparison of O-Antigen Gene Clusters of All O-Serogroups of Escherichia coli and Proposal for Adopting a New Nomenclature for O-Typing.</title>
        <authorList>
            <person name="DebRoy C."/>
            <person name="Fratamico P.M."/>
            <person name="Yan X."/>
            <person name="Baranzoni G."/>
            <person name="Liu Y."/>
            <person name="Needleman D.S."/>
            <person name="Tebbs R."/>
            <person name="O'Connell C.D."/>
            <person name="Allred A."/>
            <person name="Swimley M."/>
            <person name="Mwangi M."/>
            <person name="Kapur V."/>
            <person name="Raygoza Garay J.A."/>
            <person name="Roberts E.L."/>
            <person name="Katani R."/>
        </authorList>
    </citation>
    <scope>NUCLEOTIDE SEQUENCE</scope>
    <source>
        <strain evidence="2">H 17a</strain>
    </source>
</reference>
<proteinExistence type="predicted"/>
<feature type="transmembrane region" description="Helical" evidence="1">
    <location>
        <begin position="331"/>
        <end position="353"/>
    </location>
</feature>
<evidence type="ECO:0000313" key="2">
    <source>
        <dbReference type="EMBL" id="AIG62838.1"/>
    </source>
</evidence>
<protein>
    <submittedName>
        <fullName evidence="3">O-antigen polymerase</fullName>
    </submittedName>
</protein>
<organism evidence="3">
    <name type="scientific">Escherichia coli</name>
    <dbReference type="NCBI Taxonomy" id="562"/>
    <lineage>
        <taxon>Bacteria</taxon>
        <taxon>Pseudomonadati</taxon>
        <taxon>Pseudomonadota</taxon>
        <taxon>Gammaproteobacteria</taxon>
        <taxon>Enterobacterales</taxon>
        <taxon>Enterobacteriaceae</taxon>
        <taxon>Escherichia</taxon>
    </lineage>
</organism>
<feature type="transmembrane region" description="Helical" evidence="1">
    <location>
        <begin position="226"/>
        <end position="247"/>
    </location>
</feature>
<dbReference type="EMBL" id="KJ778808">
    <property type="protein sequence ID" value="AIG62838.1"/>
    <property type="molecule type" value="Genomic_DNA"/>
</dbReference>
<dbReference type="RefSeq" id="WP_001245921.1">
    <property type="nucleotide sequence ID" value="NZ_AP027570.1"/>
</dbReference>
<evidence type="ECO:0000256" key="1">
    <source>
        <dbReference type="SAM" id="Phobius"/>
    </source>
</evidence>
<accession>A0A0A8J5G9</accession>
<feature type="transmembrane region" description="Helical" evidence="1">
    <location>
        <begin position="186"/>
        <end position="214"/>
    </location>
</feature>
<evidence type="ECO:0000313" key="3">
    <source>
        <dbReference type="EMBL" id="BAQ01277.1"/>
    </source>
</evidence>
<feature type="transmembrane region" description="Helical" evidence="1">
    <location>
        <begin position="86"/>
        <end position="102"/>
    </location>
</feature>
<feature type="transmembrane region" description="Helical" evidence="1">
    <location>
        <begin position="164"/>
        <end position="179"/>
    </location>
</feature>